<dbReference type="GO" id="GO:0006310">
    <property type="term" value="P:DNA recombination"/>
    <property type="evidence" value="ECO:0007669"/>
    <property type="project" value="UniProtKB-KW"/>
</dbReference>
<dbReference type="InterPro" id="IPR010998">
    <property type="entry name" value="Integrase_recombinase_N"/>
</dbReference>
<dbReference type="SUPFAM" id="SSF56349">
    <property type="entry name" value="DNA breaking-rejoining enzymes"/>
    <property type="match status" value="1"/>
</dbReference>
<keyword evidence="3" id="KW-0233">DNA recombination</keyword>
<dbReference type="InterPro" id="IPR013762">
    <property type="entry name" value="Integrase-like_cat_sf"/>
</dbReference>
<feature type="region of interest" description="Disordered" evidence="4">
    <location>
        <begin position="1"/>
        <end position="20"/>
    </location>
</feature>
<evidence type="ECO:0000256" key="1">
    <source>
        <dbReference type="ARBA" id="ARBA00008857"/>
    </source>
</evidence>
<dbReference type="InterPro" id="IPR050090">
    <property type="entry name" value="Tyrosine_recombinase_XerCD"/>
</dbReference>
<keyword evidence="2" id="KW-0238">DNA-binding</keyword>
<dbReference type="Proteomes" id="UP000466514">
    <property type="component" value="Chromosome"/>
</dbReference>
<dbReference type="Gene3D" id="1.10.443.10">
    <property type="entry name" value="Intergrase catalytic core"/>
    <property type="match status" value="1"/>
</dbReference>
<dbReference type="GO" id="GO:0003677">
    <property type="term" value="F:DNA binding"/>
    <property type="evidence" value="ECO:0007669"/>
    <property type="project" value="UniProtKB-KW"/>
</dbReference>
<evidence type="ECO:0000256" key="3">
    <source>
        <dbReference type="ARBA" id="ARBA00023172"/>
    </source>
</evidence>
<dbReference type="GO" id="GO:0015074">
    <property type="term" value="P:DNA integration"/>
    <property type="evidence" value="ECO:0007669"/>
    <property type="project" value="InterPro"/>
</dbReference>
<evidence type="ECO:0000256" key="2">
    <source>
        <dbReference type="ARBA" id="ARBA00023125"/>
    </source>
</evidence>
<dbReference type="InterPro" id="IPR011010">
    <property type="entry name" value="DNA_brk_join_enz"/>
</dbReference>
<accession>A0A7I7M8I6</accession>
<dbReference type="RefSeq" id="WP_163720909.1">
    <property type="nucleotide sequence ID" value="NZ_AP022574.1"/>
</dbReference>
<name>A0A7I7M8I6_9MYCO</name>
<proteinExistence type="inferred from homology"/>
<dbReference type="KEGG" id="mpsc:MPSYJ_12740"/>
<dbReference type="PROSITE" id="PS51898">
    <property type="entry name" value="TYR_RECOMBINASE"/>
    <property type="match status" value="1"/>
</dbReference>
<keyword evidence="7" id="KW-1185">Reference proteome</keyword>
<dbReference type="Pfam" id="PF00589">
    <property type="entry name" value="Phage_integrase"/>
    <property type="match status" value="1"/>
</dbReference>
<evidence type="ECO:0000313" key="6">
    <source>
        <dbReference type="EMBL" id="BBX67813.1"/>
    </source>
</evidence>
<reference evidence="6 7" key="1">
    <citation type="journal article" date="2019" name="Emerg. Microbes Infect.">
        <title>Comprehensive subspecies identification of 175 nontuberculous mycobacteria species based on 7547 genomic profiles.</title>
        <authorList>
            <person name="Matsumoto Y."/>
            <person name="Kinjo T."/>
            <person name="Motooka D."/>
            <person name="Nabeya D."/>
            <person name="Jung N."/>
            <person name="Uechi K."/>
            <person name="Horii T."/>
            <person name="Iida T."/>
            <person name="Fujita J."/>
            <person name="Nakamura S."/>
        </authorList>
    </citation>
    <scope>NUCLEOTIDE SEQUENCE [LARGE SCALE GENOMIC DNA]</scope>
    <source>
        <strain evidence="6 7">JCM 13323</strain>
    </source>
</reference>
<evidence type="ECO:0000256" key="4">
    <source>
        <dbReference type="SAM" id="MobiDB-lite"/>
    </source>
</evidence>
<evidence type="ECO:0000313" key="7">
    <source>
        <dbReference type="Proteomes" id="UP000466514"/>
    </source>
</evidence>
<evidence type="ECO:0000259" key="5">
    <source>
        <dbReference type="PROSITE" id="PS51898"/>
    </source>
</evidence>
<sequence length="389" mass="43427">MPRQRMIPGDHGRITERSRGGKFYATTYVRDSDGKRRRVERSSDRSAEDARRLLQRHLKGRRPPIAGQEITDRSSLAELFDVWILAKAAEDGVSEQTADQYRQVWAKHGALQLGALRIGEVDTKRAQRHLQDMGATTQAKRLRMILVGMFSMAVRFGVITVNPIREAKPSRATAKTVVREILPDDLVRVRTAVRAYADREGPGPRPGRLLPAFVDLLVATGARPNEVLALRWSDCDPGGEPPTVTIRGTLIDHGRIAGKPLHRQDRRKGDAPEHTVVLPRLGVEALEALKAESIGDGPVFANRDGGWISLANMRRSLRAALPEEMRTRITPHTFRRAVATVVRDALGSEKAQQQLSHAKLATTEKHYLQRHTHGPDVRAVLDEYTSVRK</sequence>
<dbReference type="PANTHER" id="PTHR30349:SF64">
    <property type="entry name" value="PROPHAGE INTEGRASE INTD-RELATED"/>
    <property type="match status" value="1"/>
</dbReference>
<dbReference type="InterPro" id="IPR002104">
    <property type="entry name" value="Integrase_catalytic"/>
</dbReference>
<dbReference type="AlphaFoldDB" id="A0A7I7M8I6"/>
<feature type="domain" description="Tyr recombinase" evidence="5">
    <location>
        <begin position="176"/>
        <end position="382"/>
    </location>
</feature>
<feature type="compositionally biased region" description="Basic and acidic residues" evidence="4">
    <location>
        <begin position="8"/>
        <end position="19"/>
    </location>
</feature>
<dbReference type="EMBL" id="AP022574">
    <property type="protein sequence ID" value="BBX67813.1"/>
    <property type="molecule type" value="Genomic_DNA"/>
</dbReference>
<dbReference type="PANTHER" id="PTHR30349">
    <property type="entry name" value="PHAGE INTEGRASE-RELATED"/>
    <property type="match status" value="1"/>
</dbReference>
<organism evidence="6 7">
    <name type="scientific">Mycolicibacterium psychrotolerans</name>
    <dbReference type="NCBI Taxonomy" id="216929"/>
    <lineage>
        <taxon>Bacteria</taxon>
        <taxon>Bacillati</taxon>
        <taxon>Actinomycetota</taxon>
        <taxon>Actinomycetes</taxon>
        <taxon>Mycobacteriales</taxon>
        <taxon>Mycobacteriaceae</taxon>
        <taxon>Mycolicibacterium</taxon>
    </lineage>
</organism>
<dbReference type="Gene3D" id="1.10.150.130">
    <property type="match status" value="1"/>
</dbReference>
<protein>
    <submittedName>
        <fullName evidence="6">Putative phage integrase</fullName>
    </submittedName>
</protein>
<comment type="similarity">
    <text evidence="1">Belongs to the 'phage' integrase family.</text>
</comment>
<gene>
    <name evidence="6" type="ORF">MPSYJ_12740</name>
</gene>